<dbReference type="EMBL" id="LAZR01025540">
    <property type="protein sequence ID" value="KKL71602.1"/>
    <property type="molecule type" value="Genomic_DNA"/>
</dbReference>
<feature type="region of interest" description="Disordered" evidence="1">
    <location>
        <begin position="92"/>
        <end position="121"/>
    </location>
</feature>
<reference evidence="2" key="1">
    <citation type="journal article" date="2015" name="Nature">
        <title>Complex archaea that bridge the gap between prokaryotes and eukaryotes.</title>
        <authorList>
            <person name="Spang A."/>
            <person name="Saw J.H."/>
            <person name="Jorgensen S.L."/>
            <person name="Zaremba-Niedzwiedzka K."/>
            <person name="Martijn J."/>
            <person name="Lind A.E."/>
            <person name="van Eijk R."/>
            <person name="Schleper C."/>
            <person name="Guy L."/>
            <person name="Ettema T.J."/>
        </authorList>
    </citation>
    <scope>NUCLEOTIDE SEQUENCE</scope>
</reference>
<proteinExistence type="predicted"/>
<dbReference type="AlphaFoldDB" id="A0A0F9H8X5"/>
<protein>
    <submittedName>
        <fullName evidence="2">Uncharacterized protein</fullName>
    </submittedName>
</protein>
<name>A0A0F9H8X5_9ZZZZ</name>
<organism evidence="2">
    <name type="scientific">marine sediment metagenome</name>
    <dbReference type="NCBI Taxonomy" id="412755"/>
    <lineage>
        <taxon>unclassified sequences</taxon>
        <taxon>metagenomes</taxon>
        <taxon>ecological metagenomes</taxon>
    </lineage>
</organism>
<evidence type="ECO:0000313" key="2">
    <source>
        <dbReference type="EMBL" id="KKL71602.1"/>
    </source>
</evidence>
<gene>
    <name evidence="2" type="ORF">LCGC14_2093250</name>
</gene>
<evidence type="ECO:0000256" key="1">
    <source>
        <dbReference type="SAM" id="MobiDB-lite"/>
    </source>
</evidence>
<accession>A0A0F9H8X5</accession>
<sequence>MTWVRLDDGFSDHPKVLVLPSDAIVLHLAGLCYCARQETDGAIPNHVLTILSRFSSTRTKKLAGELVQARVWEENGTGYIIHDYLDYNPSHKSLEERREKKRRAGQAGGLAKAKQSARKGG</sequence>
<comment type="caution">
    <text evidence="2">The sequence shown here is derived from an EMBL/GenBank/DDBJ whole genome shotgun (WGS) entry which is preliminary data.</text>
</comment>